<comment type="caution">
    <text evidence="1">The sequence shown here is derived from an EMBL/GenBank/DDBJ whole genome shotgun (WGS) entry which is preliminary data.</text>
</comment>
<dbReference type="Proteomes" id="UP000026714">
    <property type="component" value="Unassembled WGS sequence"/>
</dbReference>
<dbReference type="PANTHER" id="PTHR32432:SF3">
    <property type="entry name" value="ETHANOLAMINE UTILIZATION PROTEIN EUTJ"/>
    <property type="match status" value="1"/>
</dbReference>
<dbReference type="AlphaFoldDB" id="A0A059KM46"/>
<dbReference type="RefSeq" id="WP_051631839.1">
    <property type="nucleotide sequence ID" value="NZ_AZRA01000048.1"/>
</dbReference>
<dbReference type="STRING" id="34103.SAMN05421778_11952"/>
<dbReference type="PANTHER" id="PTHR32432">
    <property type="entry name" value="CELL DIVISION PROTEIN FTSA-RELATED"/>
    <property type="match status" value="1"/>
</dbReference>
<accession>A0A059KM46</accession>
<name>A0A059KM46_9BURK</name>
<dbReference type="CDD" id="cd24049">
    <property type="entry name" value="ASKHA_NBD_PilM"/>
    <property type="match status" value="1"/>
</dbReference>
<proteinExistence type="predicted"/>
<sequence length="359" mass="39650">MGFLDLLLGRRHASLIGLDINSSGAKLVELGQTASGEYIVERFASENFEKGWINDGTIEKFDEVAEAVQRLVQRSGTRTKQVAMAMPQSAVITKKIVLPGGLTEEEMELQVEAEAHQYIPFPLDDVSLDFCVIGPSTEQVGDVEVMLAASRKDRIQDRQGLAESAGLKLVVLDIESNASRLAMSRVVEALPNQGRDVLVALFEIGADSTSLKVLRDDDILYDRDQTFGSAQLTQLIVRQYGLTFDEAEQRRANGDLPEDYESTLLAPFIDSLAQEIGRALQYFFTSTPHHKVHYVMLSGNSATLPGLKERVTEFTGFATQIVSPFNGMRIGSAVRESKLRREAPSYLTACGLAMRRFLQ</sequence>
<dbReference type="NCBIfam" id="TIGR01175">
    <property type="entry name" value="pilM"/>
    <property type="match status" value="1"/>
</dbReference>
<dbReference type="eggNOG" id="COG4972">
    <property type="taxonomic scope" value="Bacteria"/>
</dbReference>
<dbReference type="PATRIC" id="fig|1286631.3.peg.1833"/>
<dbReference type="Gene3D" id="3.30.1490.300">
    <property type="match status" value="1"/>
</dbReference>
<keyword evidence="2" id="KW-1185">Reference proteome</keyword>
<evidence type="ECO:0000313" key="1">
    <source>
        <dbReference type="EMBL" id="KDB52522.1"/>
    </source>
</evidence>
<dbReference type="EMBL" id="AZRA01000048">
    <property type="protein sequence ID" value="KDB52522.1"/>
    <property type="molecule type" value="Genomic_DNA"/>
</dbReference>
<evidence type="ECO:0000313" key="2">
    <source>
        <dbReference type="Proteomes" id="UP000026714"/>
    </source>
</evidence>
<reference evidence="1 2" key="1">
    <citation type="journal article" date="2014" name="FEMS Microbiol. Ecol.">
        <title>Sphaerotilus natans encrusted with nanoball-shaped Fe(III) oxide minerals formed by nitrate-reducing mixotrophic Fe(II) oxidation.</title>
        <authorList>
            <person name="Park S."/>
            <person name="Kim D.H."/>
            <person name="Lee J.H."/>
            <person name="Hur H.G."/>
        </authorList>
    </citation>
    <scope>NUCLEOTIDE SEQUENCE [LARGE SCALE GENOMIC DNA]</scope>
    <source>
        <strain evidence="1 2">DSM 6575</strain>
    </source>
</reference>
<gene>
    <name evidence="1" type="ORF">X805_18640</name>
</gene>
<dbReference type="PIRSF" id="PIRSF019169">
    <property type="entry name" value="PilM"/>
    <property type="match status" value="1"/>
</dbReference>
<dbReference type="InterPro" id="IPR043129">
    <property type="entry name" value="ATPase_NBD"/>
</dbReference>
<organism evidence="1 2">
    <name type="scientific">Sphaerotilus natans subsp. natans DSM 6575</name>
    <dbReference type="NCBI Taxonomy" id="1286631"/>
    <lineage>
        <taxon>Bacteria</taxon>
        <taxon>Pseudomonadati</taxon>
        <taxon>Pseudomonadota</taxon>
        <taxon>Betaproteobacteria</taxon>
        <taxon>Burkholderiales</taxon>
        <taxon>Sphaerotilaceae</taxon>
        <taxon>Sphaerotilus</taxon>
    </lineage>
</organism>
<dbReference type="InterPro" id="IPR050696">
    <property type="entry name" value="FtsA/MreB"/>
</dbReference>
<dbReference type="InterPro" id="IPR005883">
    <property type="entry name" value="PilM"/>
</dbReference>
<dbReference type="Gene3D" id="3.30.420.40">
    <property type="match status" value="2"/>
</dbReference>
<dbReference type="SUPFAM" id="SSF53067">
    <property type="entry name" value="Actin-like ATPase domain"/>
    <property type="match status" value="2"/>
</dbReference>
<dbReference type="Pfam" id="PF11104">
    <property type="entry name" value="PilM_2"/>
    <property type="match status" value="1"/>
</dbReference>
<protein>
    <submittedName>
        <fullName evidence="1">Type IV pilus assembly protein PilM</fullName>
    </submittedName>
</protein>